<keyword evidence="1" id="KW-1133">Transmembrane helix</keyword>
<feature type="signal peptide" evidence="2">
    <location>
        <begin position="1"/>
        <end position="18"/>
    </location>
</feature>
<feature type="chain" id="PRO_5023111501" description="HupE/UreJ family protein" evidence="2">
    <location>
        <begin position="19"/>
        <end position="189"/>
    </location>
</feature>
<dbReference type="EMBL" id="VDFU01000004">
    <property type="protein sequence ID" value="TNC51500.1"/>
    <property type="molecule type" value="Genomic_DNA"/>
</dbReference>
<dbReference type="AlphaFoldDB" id="A0A5C4MZ33"/>
<accession>A0A5C4MZ33</accession>
<feature type="transmembrane region" description="Helical" evidence="1">
    <location>
        <begin position="79"/>
        <end position="99"/>
    </location>
</feature>
<dbReference type="Proteomes" id="UP000305887">
    <property type="component" value="Unassembled WGS sequence"/>
</dbReference>
<keyword evidence="2" id="KW-0732">Signal</keyword>
<keyword evidence="1" id="KW-0812">Transmembrane</keyword>
<evidence type="ECO:0000313" key="3">
    <source>
        <dbReference type="EMBL" id="TNC51500.1"/>
    </source>
</evidence>
<proteinExistence type="predicted"/>
<dbReference type="RefSeq" id="WP_139075571.1">
    <property type="nucleotide sequence ID" value="NZ_VDFU01000004.1"/>
</dbReference>
<evidence type="ECO:0000313" key="4">
    <source>
        <dbReference type="Proteomes" id="UP000305887"/>
    </source>
</evidence>
<sequence>MRRAAWLPLALAAAPAWAHDLPQTFGKGLAVLPGPLLLPLLSLGLMLAVSGRLRLLAGAVPAIPLGFVAAPWIGINADILALGAGLACAILATTGLPLAGTGHGALALGTALLAGAALTHGAGWLAMELSALLGLALAGTGAMALPPVLGLALLARWPVPARIGLRIGASWLAAIGALALSLTFAGPLP</sequence>
<protein>
    <recommendedName>
        <fullName evidence="5">HupE/UreJ family protein</fullName>
    </recommendedName>
</protein>
<evidence type="ECO:0000256" key="1">
    <source>
        <dbReference type="SAM" id="Phobius"/>
    </source>
</evidence>
<name>A0A5C4MZ33_9RHOB</name>
<keyword evidence="1" id="KW-0472">Membrane</keyword>
<feature type="transmembrane region" description="Helical" evidence="1">
    <location>
        <begin position="28"/>
        <end position="48"/>
    </location>
</feature>
<comment type="caution">
    <text evidence="3">The sequence shown here is derived from an EMBL/GenBank/DDBJ whole genome shotgun (WGS) entry which is preliminary data.</text>
</comment>
<organism evidence="3 4">
    <name type="scientific">Rubellimicrobium rubrum</name>
    <dbReference type="NCBI Taxonomy" id="2585369"/>
    <lineage>
        <taxon>Bacteria</taxon>
        <taxon>Pseudomonadati</taxon>
        <taxon>Pseudomonadota</taxon>
        <taxon>Alphaproteobacteria</taxon>
        <taxon>Rhodobacterales</taxon>
        <taxon>Roseobacteraceae</taxon>
        <taxon>Rubellimicrobium</taxon>
    </lineage>
</organism>
<feature type="transmembrane region" description="Helical" evidence="1">
    <location>
        <begin position="55"/>
        <end position="73"/>
    </location>
</feature>
<gene>
    <name evidence="3" type="ORF">FHG66_04855</name>
</gene>
<feature type="transmembrane region" description="Helical" evidence="1">
    <location>
        <begin position="106"/>
        <end position="126"/>
    </location>
</feature>
<evidence type="ECO:0000256" key="2">
    <source>
        <dbReference type="SAM" id="SignalP"/>
    </source>
</evidence>
<feature type="transmembrane region" description="Helical" evidence="1">
    <location>
        <begin position="132"/>
        <end position="155"/>
    </location>
</feature>
<evidence type="ECO:0008006" key="5">
    <source>
        <dbReference type="Google" id="ProtNLM"/>
    </source>
</evidence>
<keyword evidence="4" id="KW-1185">Reference proteome</keyword>
<feature type="transmembrane region" description="Helical" evidence="1">
    <location>
        <begin position="167"/>
        <end position="188"/>
    </location>
</feature>
<reference evidence="3 4" key="1">
    <citation type="submission" date="2019-06" db="EMBL/GenBank/DDBJ databases">
        <title>YIM 131921 draft genome.</title>
        <authorList>
            <person name="Jiang L."/>
        </authorList>
    </citation>
    <scope>NUCLEOTIDE SEQUENCE [LARGE SCALE GENOMIC DNA]</scope>
    <source>
        <strain evidence="3 4">YIM 131921</strain>
    </source>
</reference>